<comment type="caution">
    <text evidence="9">The sequence shown here is derived from an EMBL/GenBank/DDBJ whole genome shotgun (WGS) entry which is preliminary data.</text>
</comment>
<feature type="transmembrane region" description="Helical" evidence="7">
    <location>
        <begin position="120"/>
        <end position="137"/>
    </location>
</feature>
<accession>A0A7W6EF40</accession>
<feature type="transmembrane region" description="Helical" evidence="7">
    <location>
        <begin position="438"/>
        <end position="460"/>
    </location>
</feature>
<evidence type="ECO:0000313" key="9">
    <source>
        <dbReference type="EMBL" id="MBB3808578.1"/>
    </source>
</evidence>
<dbReference type="PANTHER" id="PTHR23511:SF34">
    <property type="entry name" value="SYNAPTIC VESICLE GLYCOPROTEIN 2"/>
    <property type="match status" value="1"/>
</dbReference>
<feature type="domain" description="Major facilitator superfamily (MFS) profile" evidence="8">
    <location>
        <begin position="54"/>
        <end position="491"/>
    </location>
</feature>
<protein>
    <submittedName>
        <fullName evidence="9">MFS family permease</fullName>
    </submittedName>
</protein>
<evidence type="ECO:0000256" key="7">
    <source>
        <dbReference type="SAM" id="Phobius"/>
    </source>
</evidence>
<dbReference type="EMBL" id="JACICC010000001">
    <property type="protein sequence ID" value="MBB3808578.1"/>
    <property type="molecule type" value="Genomic_DNA"/>
</dbReference>
<feature type="transmembrane region" description="Helical" evidence="7">
    <location>
        <begin position="178"/>
        <end position="203"/>
    </location>
</feature>
<proteinExistence type="inferred from homology"/>
<feature type="transmembrane region" description="Helical" evidence="7">
    <location>
        <begin position="399"/>
        <end position="417"/>
    </location>
</feature>
<comment type="similarity">
    <text evidence="2">Belongs to the major facilitator superfamily. Sugar transporter (TC 2.A.1.1) family.</text>
</comment>
<comment type="subcellular location">
    <subcellularLocation>
        <location evidence="1">Membrane</location>
        <topology evidence="1">Multi-pass membrane protein</topology>
    </subcellularLocation>
</comment>
<dbReference type="GO" id="GO:0022857">
    <property type="term" value="F:transmembrane transporter activity"/>
    <property type="evidence" value="ECO:0007669"/>
    <property type="project" value="InterPro"/>
</dbReference>
<feature type="transmembrane region" description="Helical" evidence="7">
    <location>
        <begin position="340"/>
        <end position="363"/>
    </location>
</feature>
<evidence type="ECO:0000313" key="10">
    <source>
        <dbReference type="Proteomes" id="UP000537592"/>
    </source>
</evidence>
<sequence length="499" mass="53743">MALSGNISSDVGASNADAVDSQGRSAQSYIDETPFWKEGTPTASASLTGMQWTIWFLAASAKFFEGLIVFMTGVAMPLISNEFGLSALQHGLLGAATLFGILIGALFLGGLSDHFGRKPVFIAEMGVLVLFLVLLSISPNFVWLLIALFGVGLMLGCDYPTGHLVISEAIPSRNRGSMVLSAFGFQAIGALLGAVVGFLILSIVPEVWAWRYMYAVVIIPALVVFLARFKVTESPSWLLAHGREEKAEKQLVRLLKRHPQYPTAVKLKLPQEKAVKHKGSYADLFKGRNLRSTIFASVPWLLQDLGTYGIGIFTPTILAATVGVATAHHRNVADLVASDIYAAKGSALLDILFIFGIIAAVLLADRVGRIWLQIVGFIGCALGLFIAALSTGYTGGTQMTLIFVGFMLFNFMTNMGPNAQTYLLAGEVFPVHIRARGAGFAAGFAKIGAVTTAFLFPILLQHIGMSWLFTILIVTSLLGAIITWSFRVETRGRSLDNME</sequence>
<evidence type="ECO:0000256" key="1">
    <source>
        <dbReference type="ARBA" id="ARBA00004141"/>
    </source>
</evidence>
<keyword evidence="3" id="KW-0813">Transport</keyword>
<dbReference type="AlphaFoldDB" id="A0A7W6EF40"/>
<dbReference type="PROSITE" id="PS00216">
    <property type="entry name" value="SUGAR_TRANSPORT_1"/>
    <property type="match status" value="1"/>
</dbReference>
<dbReference type="Pfam" id="PF00083">
    <property type="entry name" value="Sugar_tr"/>
    <property type="match status" value="1"/>
</dbReference>
<dbReference type="SUPFAM" id="SSF103473">
    <property type="entry name" value="MFS general substrate transporter"/>
    <property type="match status" value="1"/>
</dbReference>
<dbReference type="InterPro" id="IPR020846">
    <property type="entry name" value="MFS_dom"/>
</dbReference>
<feature type="transmembrane region" description="Helical" evidence="7">
    <location>
        <begin position="91"/>
        <end position="108"/>
    </location>
</feature>
<dbReference type="PROSITE" id="PS50850">
    <property type="entry name" value="MFS"/>
    <property type="match status" value="1"/>
</dbReference>
<evidence type="ECO:0000256" key="4">
    <source>
        <dbReference type="ARBA" id="ARBA00022692"/>
    </source>
</evidence>
<organism evidence="9 10">
    <name type="scientific">Pseudochelatococcus contaminans</name>
    <dbReference type="NCBI Taxonomy" id="1538103"/>
    <lineage>
        <taxon>Bacteria</taxon>
        <taxon>Pseudomonadati</taxon>
        <taxon>Pseudomonadota</taxon>
        <taxon>Alphaproteobacteria</taxon>
        <taxon>Hyphomicrobiales</taxon>
        <taxon>Chelatococcaceae</taxon>
        <taxon>Pseudochelatococcus</taxon>
    </lineage>
</organism>
<dbReference type="GO" id="GO:0016020">
    <property type="term" value="C:membrane"/>
    <property type="evidence" value="ECO:0007669"/>
    <property type="project" value="UniProtKB-SubCell"/>
</dbReference>
<keyword evidence="5 7" id="KW-1133">Transmembrane helix</keyword>
<evidence type="ECO:0000256" key="5">
    <source>
        <dbReference type="ARBA" id="ARBA00022989"/>
    </source>
</evidence>
<feature type="transmembrane region" description="Helical" evidence="7">
    <location>
        <begin position="370"/>
        <end position="393"/>
    </location>
</feature>
<dbReference type="RefSeq" id="WP_183750555.1">
    <property type="nucleotide sequence ID" value="NZ_JACICC010000001.1"/>
</dbReference>
<evidence type="ECO:0000256" key="6">
    <source>
        <dbReference type="ARBA" id="ARBA00023136"/>
    </source>
</evidence>
<dbReference type="InterPro" id="IPR036259">
    <property type="entry name" value="MFS_trans_sf"/>
</dbReference>
<feature type="transmembrane region" description="Helical" evidence="7">
    <location>
        <begin position="466"/>
        <end position="486"/>
    </location>
</feature>
<gene>
    <name evidence="9" type="ORF">FHS81_000632</name>
</gene>
<name>A0A7W6EF40_9HYPH</name>
<reference evidence="9 10" key="1">
    <citation type="submission" date="2020-08" db="EMBL/GenBank/DDBJ databases">
        <title>Genomic Encyclopedia of Type Strains, Phase IV (KMG-IV): sequencing the most valuable type-strain genomes for metagenomic binning, comparative biology and taxonomic classification.</title>
        <authorList>
            <person name="Goeker M."/>
        </authorList>
    </citation>
    <scope>NUCLEOTIDE SEQUENCE [LARGE SCALE GENOMIC DNA]</scope>
    <source>
        <strain evidence="9 10">DSM 28760</strain>
    </source>
</reference>
<dbReference type="PANTHER" id="PTHR23511">
    <property type="entry name" value="SYNAPTIC VESICLE GLYCOPROTEIN 2"/>
    <property type="match status" value="1"/>
</dbReference>
<feature type="transmembrane region" description="Helical" evidence="7">
    <location>
        <begin position="305"/>
        <end position="328"/>
    </location>
</feature>
<keyword evidence="4 7" id="KW-0812">Transmembrane</keyword>
<keyword evidence="10" id="KW-1185">Reference proteome</keyword>
<dbReference type="InterPro" id="IPR005828">
    <property type="entry name" value="MFS_sugar_transport-like"/>
</dbReference>
<evidence type="ECO:0000256" key="2">
    <source>
        <dbReference type="ARBA" id="ARBA00010992"/>
    </source>
</evidence>
<evidence type="ECO:0000256" key="3">
    <source>
        <dbReference type="ARBA" id="ARBA00022448"/>
    </source>
</evidence>
<dbReference type="Gene3D" id="1.20.1250.20">
    <property type="entry name" value="MFS general substrate transporter like domains"/>
    <property type="match status" value="1"/>
</dbReference>
<keyword evidence="6 7" id="KW-0472">Membrane</keyword>
<feature type="transmembrane region" description="Helical" evidence="7">
    <location>
        <begin position="54"/>
        <end position="79"/>
    </location>
</feature>
<evidence type="ECO:0000259" key="8">
    <source>
        <dbReference type="PROSITE" id="PS50850"/>
    </source>
</evidence>
<dbReference type="InterPro" id="IPR005829">
    <property type="entry name" value="Sugar_transporter_CS"/>
</dbReference>
<feature type="transmembrane region" description="Helical" evidence="7">
    <location>
        <begin position="209"/>
        <end position="229"/>
    </location>
</feature>
<dbReference type="Proteomes" id="UP000537592">
    <property type="component" value="Unassembled WGS sequence"/>
</dbReference>